<dbReference type="Gene3D" id="2.40.100.20">
    <property type="match status" value="1"/>
</dbReference>
<dbReference type="RefSeq" id="WP_248145862.1">
    <property type="nucleotide sequence ID" value="NZ_BAAAOF010000002.1"/>
</dbReference>
<protein>
    <recommendedName>
        <fullName evidence="1">Cyclophilin-like domain-containing protein</fullName>
    </recommendedName>
</protein>
<proteinExistence type="predicted"/>
<dbReference type="Proteomes" id="UP001501343">
    <property type="component" value="Unassembled WGS sequence"/>
</dbReference>
<evidence type="ECO:0000313" key="3">
    <source>
        <dbReference type="Proteomes" id="UP001501343"/>
    </source>
</evidence>
<accession>A0ABN2PCY4</accession>
<sequence>MPQSITPITIDIDGTEYTGTLDTSRIAASFAAQLPLTLSFEDYGRQEKIAPLPTAPDTSDAPASSSAPVGAIAYYAPANSIVLYYASVGSFAGIMPIGTFDDPAGLQGITTDFTATIRIAD</sequence>
<dbReference type="SUPFAM" id="SSF50891">
    <property type="entry name" value="Cyclophilin-like"/>
    <property type="match status" value="1"/>
</dbReference>
<organism evidence="2 3">
    <name type="scientific">Microbacterium aoyamense</name>
    <dbReference type="NCBI Taxonomy" id="344166"/>
    <lineage>
        <taxon>Bacteria</taxon>
        <taxon>Bacillati</taxon>
        <taxon>Actinomycetota</taxon>
        <taxon>Actinomycetes</taxon>
        <taxon>Micrococcales</taxon>
        <taxon>Microbacteriaceae</taxon>
        <taxon>Microbacterium</taxon>
    </lineage>
</organism>
<gene>
    <name evidence="2" type="ORF">GCM10009775_08980</name>
</gene>
<evidence type="ECO:0000313" key="2">
    <source>
        <dbReference type="EMBL" id="GAA1918617.1"/>
    </source>
</evidence>
<keyword evidence="3" id="KW-1185">Reference proteome</keyword>
<comment type="caution">
    <text evidence="2">The sequence shown here is derived from an EMBL/GenBank/DDBJ whole genome shotgun (WGS) entry which is preliminary data.</text>
</comment>
<dbReference type="EMBL" id="BAAAOF010000002">
    <property type="protein sequence ID" value="GAA1918617.1"/>
    <property type="molecule type" value="Genomic_DNA"/>
</dbReference>
<reference evidence="2 3" key="1">
    <citation type="journal article" date="2019" name="Int. J. Syst. Evol. Microbiol.">
        <title>The Global Catalogue of Microorganisms (GCM) 10K type strain sequencing project: providing services to taxonomists for standard genome sequencing and annotation.</title>
        <authorList>
            <consortium name="The Broad Institute Genomics Platform"/>
            <consortium name="The Broad Institute Genome Sequencing Center for Infectious Disease"/>
            <person name="Wu L."/>
            <person name="Ma J."/>
        </authorList>
    </citation>
    <scope>NUCLEOTIDE SEQUENCE [LARGE SCALE GENOMIC DNA]</scope>
    <source>
        <strain evidence="2 3">JCM 14900</strain>
    </source>
</reference>
<name>A0ABN2PCY4_9MICO</name>
<evidence type="ECO:0000259" key="1">
    <source>
        <dbReference type="Pfam" id="PF18050"/>
    </source>
</evidence>
<dbReference type="InterPro" id="IPR029000">
    <property type="entry name" value="Cyclophilin-like_dom_sf"/>
</dbReference>
<dbReference type="InterPro" id="IPR041183">
    <property type="entry name" value="Cyclophilin-like"/>
</dbReference>
<dbReference type="Pfam" id="PF18050">
    <property type="entry name" value="Cyclophil_like2"/>
    <property type="match status" value="1"/>
</dbReference>
<feature type="domain" description="Cyclophilin-like" evidence="1">
    <location>
        <begin position="10"/>
        <end position="117"/>
    </location>
</feature>